<sequence>MLISRLILKNWRNFQAIDVTLGDRMFLIGPNACGKSNFLDVFRFLRDIAKQGGGLQQAVSERGGVSKIRCLYARRYPEIEIEVHLAERSGESPTWRYALGVKQKRGASNPLRLTYEKVWQGDQILLSRPTTEDHNDELRLAQTHLEQVNANTHFRGIAQFFESIFYLHLVPQLLRYPDAFSGSGLPDDPFGRSFLERLMRTPERTRRARLRKIEAALRAAVPQLRNLTDTKDSMGIPHLEAVYEHWRPNAGKQQEDQFSDGTLRLIGLLWSLLETDSLLLLEEPELSLNPEIVRQIPAVIHRVQGNRRRQVLMSTHSPELLNDYGIGGEEVLILQPSEEGTHVKVAADKQEILSLLQAGLSIAEAAMPYAKPVGIENLRSFR</sequence>
<evidence type="ECO:0000313" key="3">
    <source>
        <dbReference type="Proteomes" id="UP000607397"/>
    </source>
</evidence>
<evidence type="ECO:0000259" key="1">
    <source>
        <dbReference type="Pfam" id="PF13304"/>
    </source>
</evidence>
<dbReference type="PANTHER" id="PTHR32182">
    <property type="entry name" value="DNA REPLICATION AND REPAIR PROTEIN RECF"/>
    <property type="match status" value="1"/>
</dbReference>
<comment type="caution">
    <text evidence="2">The sequence shown here is derived from an EMBL/GenBank/DDBJ whole genome shotgun (WGS) entry which is preliminary data.</text>
</comment>
<dbReference type="InterPro" id="IPR003959">
    <property type="entry name" value="ATPase_AAA_core"/>
</dbReference>
<protein>
    <submittedName>
        <fullName evidence="2">AAA family ATPase</fullName>
    </submittedName>
</protein>
<accession>A0A8K1ZW59</accession>
<keyword evidence="3" id="KW-1185">Reference proteome</keyword>
<gene>
    <name evidence="2" type="ORF">GS597_05570</name>
</gene>
<dbReference type="GO" id="GO:0000731">
    <property type="term" value="P:DNA synthesis involved in DNA repair"/>
    <property type="evidence" value="ECO:0007669"/>
    <property type="project" value="TreeGrafter"/>
</dbReference>
<dbReference type="InterPro" id="IPR014555">
    <property type="entry name" value="RecF-like"/>
</dbReference>
<proteinExistence type="predicted"/>
<dbReference type="EMBL" id="WVIC01000008">
    <property type="protein sequence ID" value="NCJ05988.1"/>
    <property type="molecule type" value="Genomic_DNA"/>
</dbReference>
<evidence type="ECO:0000313" key="2">
    <source>
        <dbReference type="EMBL" id="NCJ05988.1"/>
    </source>
</evidence>
<feature type="domain" description="ATPase AAA-type core" evidence="1">
    <location>
        <begin position="25"/>
        <end position="322"/>
    </location>
</feature>
<dbReference type="PIRSF" id="PIRSF029347">
    <property type="entry name" value="RecF"/>
    <property type="match status" value="1"/>
</dbReference>
<dbReference type="Pfam" id="PF13304">
    <property type="entry name" value="AAA_21"/>
    <property type="match status" value="1"/>
</dbReference>
<dbReference type="GO" id="GO:0006302">
    <property type="term" value="P:double-strand break repair"/>
    <property type="evidence" value="ECO:0007669"/>
    <property type="project" value="TreeGrafter"/>
</dbReference>
<dbReference type="InterPro" id="IPR027417">
    <property type="entry name" value="P-loop_NTPase"/>
</dbReference>
<organism evidence="2 3">
    <name type="scientific">Petrachloros mirabilis ULC683</name>
    <dbReference type="NCBI Taxonomy" id="2781853"/>
    <lineage>
        <taxon>Bacteria</taxon>
        <taxon>Bacillati</taxon>
        <taxon>Cyanobacteriota</taxon>
        <taxon>Cyanophyceae</taxon>
        <taxon>Synechococcales</taxon>
        <taxon>Petrachlorosaceae</taxon>
        <taxon>Petrachloros</taxon>
        <taxon>Petrachloros mirabilis</taxon>
    </lineage>
</organism>
<dbReference type="PANTHER" id="PTHR32182:SF22">
    <property type="entry name" value="ATP-DEPENDENT ENDONUCLEASE, OLD FAMILY-RELATED"/>
    <property type="match status" value="1"/>
</dbReference>
<dbReference type="GO" id="GO:0005524">
    <property type="term" value="F:ATP binding"/>
    <property type="evidence" value="ECO:0007669"/>
    <property type="project" value="InterPro"/>
</dbReference>
<dbReference type="Proteomes" id="UP000607397">
    <property type="component" value="Unassembled WGS sequence"/>
</dbReference>
<dbReference type="GO" id="GO:0016887">
    <property type="term" value="F:ATP hydrolysis activity"/>
    <property type="evidence" value="ECO:0007669"/>
    <property type="project" value="InterPro"/>
</dbReference>
<name>A0A8K1ZW59_9CYAN</name>
<dbReference type="SUPFAM" id="SSF52540">
    <property type="entry name" value="P-loop containing nucleoside triphosphate hydrolases"/>
    <property type="match status" value="1"/>
</dbReference>
<dbReference type="Gene3D" id="3.40.50.300">
    <property type="entry name" value="P-loop containing nucleotide triphosphate hydrolases"/>
    <property type="match status" value="2"/>
</dbReference>
<dbReference type="AlphaFoldDB" id="A0A8K1ZW59"/>
<reference evidence="2" key="1">
    <citation type="submission" date="2019-12" db="EMBL/GenBank/DDBJ databases">
        <title>High-Quality draft genome sequences of three cyanobacteria isolated from the limestone walls of the Old Cathedral of Coimbra.</title>
        <authorList>
            <person name="Tiago I."/>
            <person name="Soares F."/>
            <person name="Portugal A."/>
        </authorList>
    </citation>
    <scope>NUCLEOTIDE SEQUENCE [LARGE SCALE GENOMIC DNA]</scope>
    <source>
        <strain evidence="2">C</strain>
    </source>
</reference>